<dbReference type="GO" id="GO:0000974">
    <property type="term" value="C:Prp19 complex"/>
    <property type="evidence" value="ECO:0007669"/>
    <property type="project" value="TreeGrafter"/>
</dbReference>
<protein>
    <recommendedName>
        <fullName evidence="13">Suppressor of forked domain-containing protein</fullName>
    </recommendedName>
</protein>
<comment type="similarity">
    <text evidence="2">Belongs to the crooked-neck family.</text>
</comment>
<evidence type="ECO:0000256" key="5">
    <source>
        <dbReference type="ARBA" id="ARBA00022737"/>
    </source>
</evidence>
<evidence type="ECO:0000256" key="7">
    <source>
        <dbReference type="ARBA" id="ARBA00023242"/>
    </source>
</evidence>
<keyword evidence="5" id="KW-0677">Repeat</keyword>
<dbReference type="InterPro" id="IPR055433">
    <property type="entry name" value="HAT_Syf1-like_N"/>
</dbReference>
<keyword evidence="7" id="KW-0539">Nucleus</keyword>
<dbReference type="SMART" id="SM00386">
    <property type="entry name" value="HAT"/>
    <property type="match status" value="13"/>
</dbReference>
<feature type="coiled-coil region" evidence="9">
    <location>
        <begin position="44"/>
        <end position="95"/>
    </location>
</feature>
<accession>A0A7R9UG91</accession>
<keyword evidence="9" id="KW-0175">Coiled coil</keyword>
<dbReference type="PANTHER" id="PTHR11246">
    <property type="entry name" value="PRE-MRNA SPLICING FACTOR"/>
    <property type="match status" value="1"/>
</dbReference>
<evidence type="ECO:0000256" key="8">
    <source>
        <dbReference type="ARBA" id="ARBA00037040"/>
    </source>
</evidence>
<dbReference type="GO" id="GO:0000245">
    <property type="term" value="P:spliceosomal complex assembly"/>
    <property type="evidence" value="ECO:0007669"/>
    <property type="project" value="TreeGrafter"/>
</dbReference>
<comment type="function">
    <text evidence="8">Involved in pre-mRNA splicing and cell cycle progression. Required for the spliceosome assembly and initiation of the DNA replication.</text>
</comment>
<dbReference type="InterPro" id="IPR011990">
    <property type="entry name" value="TPR-like_helical_dom_sf"/>
</dbReference>
<dbReference type="AlphaFoldDB" id="A0A7R9UG91"/>
<reference evidence="12" key="1">
    <citation type="submission" date="2021-01" db="EMBL/GenBank/DDBJ databases">
        <authorList>
            <person name="Corre E."/>
            <person name="Pelletier E."/>
            <person name="Niang G."/>
            <person name="Scheremetjew M."/>
            <person name="Finn R."/>
            <person name="Kale V."/>
            <person name="Holt S."/>
            <person name="Cochrane G."/>
            <person name="Meng A."/>
            <person name="Brown T."/>
            <person name="Cohen L."/>
        </authorList>
    </citation>
    <scope>NUCLEOTIDE SEQUENCE</scope>
    <source>
        <strain evidence="12">CCMP2078</strain>
    </source>
</reference>
<keyword evidence="4" id="KW-0747">Spliceosome</keyword>
<keyword evidence="6" id="KW-0508">mRNA splicing</keyword>
<dbReference type="FunFam" id="1.25.40.10:FF:000072">
    <property type="entry name" value="Crooked neck-like protein 1"/>
    <property type="match status" value="1"/>
</dbReference>
<dbReference type="Pfam" id="PF23233">
    <property type="entry name" value="HAT_Syf1_CNRKL1_N"/>
    <property type="match status" value="1"/>
</dbReference>
<gene>
    <name evidence="12" type="ORF">PPYR1160_LOCUS14973</name>
</gene>
<dbReference type="InterPro" id="IPR055430">
    <property type="entry name" value="HAT_Syf1_CNRKL1_C"/>
</dbReference>
<evidence type="ECO:0000256" key="2">
    <source>
        <dbReference type="ARBA" id="ARBA00008644"/>
    </source>
</evidence>
<dbReference type="Gene3D" id="1.25.40.10">
    <property type="entry name" value="Tetratricopeptide repeat domain"/>
    <property type="match status" value="4"/>
</dbReference>
<evidence type="ECO:0000313" key="12">
    <source>
        <dbReference type="EMBL" id="CAD8265470.1"/>
    </source>
</evidence>
<dbReference type="FunFam" id="1.25.40.10:FF:000048">
    <property type="entry name" value="Cell cycle control protein"/>
    <property type="match status" value="1"/>
</dbReference>
<feature type="domain" description="Pre-mRNA-splicing factor Syf1/CRNKL1-like C-terminal HAT-repeats" evidence="10">
    <location>
        <begin position="356"/>
        <end position="521"/>
    </location>
</feature>
<proteinExistence type="inferred from homology"/>
<evidence type="ECO:0000256" key="4">
    <source>
        <dbReference type="ARBA" id="ARBA00022728"/>
    </source>
</evidence>
<dbReference type="EMBL" id="HBEA01019708">
    <property type="protein sequence ID" value="CAD8265470.1"/>
    <property type="molecule type" value="Transcribed_RNA"/>
</dbReference>
<dbReference type="SUPFAM" id="SSF48452">
    <property type="entry name" value="TPR-like"/>
    <property type="match status" value="3"/>
</dbReference>
<dbReference type="GO" id="GO:0071014">
    <property type="term" value="C:post-mRNA release spliceosomal complex"/>
    <property type="evidence" value="ECO:0007669"/>
    <property type="project" value="TreeGrafter"/>
</dbReference>
<dbReference type="InterPro" id="IPR003107">
    <property type="entry name" value="HAT"/>
</dbReference>
<evidence type="ECO:0000256" key="3">
    <source>
        <dbReference type="ARBA" id="ARBA00022664"/>
    </source>
</evidence>
<comment type="subcellular location">
    <subcellularLocation>
        <location evidence="1">Nucleus</location>
    </subcellularLocation>
</comment>
<keyword evidence="3" id="KW-0507">mRNA processing</keyword>
<name>A0A7R9UG91_9STRA</name>
<sequence>MSFATVKNRAPAPIQITAEQILREARDRQLETKLPEPKRTITDAEELKEVRIQKRKEFEDAIRRQRHVMGMWLKYAKWEAENQEFERARSVYERAVDVDYKNVGLWLRYATMEMENGFVNFARNVWDRAVSLLPRVDQLWYKYAYMEEMLGNAAGARQIFQRWMEWEPEDNAWLSFIKFEERQGDIARAREVFERYVDISSSLRAFLKFAKWEEMQGQLVYARQLYERGMEELAEEEKGERFYIAFADFEERCREHERARAIYKLALDKRDRTDVPELYDAFVAFEKKYGSRKAMEDAVFERRQVHYQEKVKENAHDFDAWLDLIRLKEQRGAPAEVRAAYEEAVQNVPPVREKRFWRRYIYLWINYALYEELQVGDIDRAREVYAASLRLVPHGDFTFAKLWLLAAKFEIRQRDVSRARKILGQALGLCPMKEKLYKGYVELELLLGEVDRCRTVYTKYLEALPHVCNAWIRFAEFERSLEELERTRAIYELAVKQPLLDMPEVLWKAYIDFEIEELEKDSADAAKTAAADETGEPSSMPGHRVRRLFERLLERATHVKIWIAYANFEASKGAGIEMARGIWDRGYRVIKELNEDGEGAKLPRYLLLQAWRECERSFGDAEGVQRVQKRLPERKKRQRMAYDADGNEAGMEEYMDYSFPEDVTVKPNLKLLQRARNWAAKKRKVETEEQNLE</sequence>
<dbReference type="InterPro" id="IPR045075">
    <property type="entry name" value="Syf1-like"/>
</dbReference>
<feature type="domain" description="Pre-mRNA-splicing factor Syf1-like N-terminal HAT-repeats" evidence="11">
    <location>
        <begin position="57"/>
        <end position="200"/>
    </location>
</feature>
<evidence type="ECO:0000256" key="6">
    <source>
        <dbReference type="ARBA" id="ARBA00023187"/>
    </source>
</evidence>
<dbReference type="PANTHER" id="PTHR11246:SF3">
    <property type="entry name" value="CROOKED NECK-LIKE PROTEIN 1"/>
    <property type="match status" value="1"/>
</dbReference>
<evidence type="ECO:0000256" key="9">
    <source>
        <dbReference type="SAM" id="Coils"/>
    </source>
</evidence>
<evidence type="ECO:0000259" key="11">
    <source>
        <dbReference type="Pfam" id="PF23233"/>
    </source>
</evidence>
<dbReference type="Pfam" id="PF23231">
    <property type="entry name" value="HAT_Syf1_CNRKL1_C"/>
    <property type="match status" value="1"/>
</dbReference>
<evidence type="ECO:0000256" key="1">
    <source>
        <dbReference type="ARBA" id="ARBA00004123"/>
    </source>
</evidence>
<evidence type="ECO:0000259" key="10">
    <source>
        <dbReference type="Pfam" id="PF23231"/>
    </source>
</evidence>
<organism evidence="12">
    <name type="scientific">Pinguiococcus pyrenoidosus</name>
    <dbReference type="NCBI Taxonomy" id="172671"/>
    <lineage>
        <taxon>Eukaryota</taxon>
        <taxon>Sar</taxon>
        <taxon>Stramenopiles</taxon>
        <taxon>Ochrophyta</taxon>
        <taxon>Pinguiophyceae</taxon>
        <taxon>Pinguiochrysidales</taxon>
        <taxon>Pinguiochrysidaceae</taxon>
        <taxon>Pinguiococcus</taxon>
    </lineage>
</organism>
<dbReference type="GO" id="GO:0071011">
    <property type="term" value="C:precatalytic spliceosome"/>
    <property type="evidence" value="ECO:0007669"/>
    <property type="project" value="TreeGrafter"/>
</dbReference>
<evidence type="ECO:0008006" key="13">
    <source>
        <dbReference type="Google" id="ProtNLM"/>
    </source>
</evidence>
<dbReference type="GO" id="GO:0071007">
    <property type="term" value="C:U2-type catalytic step 2 spliceosome"/>
    <property type="evidence" value="ECO:0007669"/>
    <property type="project" value="TreeGrafter"/>
</dbReference>